<dbReference type="Pfam" id="PF10665">
    <property type="entry name" value="Minor_capsid_1"/>
    <property type="match status" value="1"/>
</dbReference>
<protein>
    <recommendedName>
        <fullName evidence="3">Minor capsid protein</fullName>
    </recommendedName>
</protein>
<organism evidence="1 2">
    <name type="scientific">Collinsella aerofaciens</name>
    <dbReference type="NCBI Taxonomy" id="74426"/>
    <lineage>
        <taxon>Bacteria</taxon>
        <taxon>Bacillati</taxon>
        <taxon>Actinomycetota</taxon>
        <taxon>Coriobacteriia</taxon>
        <taxon>Coriobacteriales</taxon>
        <taxon>Coriobacteriaceae</taxon>
        <taxon>Collinsella</taxon>
    </lineage>
</organism>
<accession>A0A5K1IK23</accession>
<dbReference type="Proteomes" id="UP000368032">
    <property type="component" value="Unassembled WGS sequence"/>
</dbReference>
<gene>
    <name evidence="1" type="ORF">CKJAJONC_01162</name>
</gene>
<evidence type="ECO:0008006" key="3">
    <source>
        <dbReference type="Google" id="ProtNLM"/>
    </source>
</evidence>
<dbReference type="AlphaFoldDB" id="A0A5K1IK23"/>
<dbReference type="EMBL" id="CABWIF010000002">
    <property type="protein sequence ID" value="VWL87612.1"/>
    <property type="molecule type" value="Genomic_DNA"/>
</dbReference>
<reference evidence="1 2" key="1">
    <citation type="submission" date="2019-10" db="EMBL/GenBank/DDBJ databases">
        <authorList>
            <person name="Wolf R A."/>
        </authorList>
    </citation>
    <scope>NUCLEOTIDE SEQUENCE [LARGE SCALE GENOMIC DNA]</scope>
    <source>
        <strain evidence="1">Collinsella_aerofaciens_DSM_13712</strain>
    </source>
</reference>
<proteinExistence type="predicted"/>
<evidence type="ECO:0000313" key="1">
    <source>
        <dbReference type="EMBL" id="VWL87612.1"/>
    </source>
</evidence>
<dbReference type="InterPro" id="IPR019612">
    <property type="entry name" value="Minor_capsid_put"/>
</dbReference>
<sequence length="109" mass="12172">MMRVPRSARPSTMFVKVPREGGYGGEFEQPVEVRRVRFEPVSAWLVREYALGDGAQGLVIADGADSPGMFDVPVGSRVSIDGGEWMNVARCTPRRAFGTRPHHWELEVR</sequence>
<evidence type="ECO:0000313" key="2">
    <source>
        <dbReference type="Proteomes" id="UP000368032"/>
    </source>
</evidence>
<name>A0A5K1IK23_9ACTN</name>